<reference evidence="1 2" key="1">
    <citation type="journal article" date="2020" name="Cell">
        <title>Large-Scale Comparative Analyses of Tick Genomes Elucidate Their Genetic Diversity and Vector Capacities.</title>
        <authorList>
            <consortium name="Tick Genome and Microbiome Consortium (TIGMIC)"/>
            <person name="Jia N."/>
            <person name="Wang J."/>
            <person name="Shi W."/>
            <person name="Du L."/>
            <person name="Sun Y."/>
            <person name="Zhan W."/>
            <person name="Jiang J.F."/>
            <person name="Wang Q."/>
            <person name="Zhang B."/>
            <person name="Ji P."/>
            <person name="Bell-Sakyi L."/>
            <person name="Cui X.M."/>
            <person name="Yuan T.T."/>
            <person name="Jiang B.G."/>
            <person name="Yang W.F."/>
            <person name="Lam T.T."/>
            <person name="Chang Q.C."/>
            <person name="Ding S.J."/>
            <person name="Wang X.J."/>
            <person name="Zhu J.G."/>
            <person name="Ruan X.D."/>
            <person name="Zhao L."/>
            <person name="Wei J.T."/>
            <person name="Ye R.Z."/>
            <person name="Que T.C."/>
            <person name="Du C.H."/>
            <person name="Zhou Y.H."/>
            <person name="Cheng J.X."/>
            <person name="Dai P.F."/>
            <person name="Guo W.B."/>
            <person name="Han X.H."/>
            <person name="Huang E.J."/>
            <person name="Li L.F."/>
            <person name="Wei W."/>
            <person name="Gao Y.C."/>
            <person name="Liu J.Z."/>
            <person name="Shao H.Z."/>
            <person name="Wang X."/>
            <person name="Wang C.C."/>
            <person name="Yang T.C."/>
            <person name="Huo Q.B."/>
            <person name="Li W."/>
            <person name="Chen H.Y."/>
            <person name="Chen S.E."/>
            <person name="Zhou L.G."/>
            <person name="Ni X.B."/>
            <person name="Tian J.H."/>
            <person name="Sheng Y."/>
            <person name="Liu T."/>
            <person name="Pan Y.S."/>
            <person name="Xia L.Y."/>
            <person name="Li J."/>
            <person name="Zhao F."/>
            <person name="Cao W.C."/>
        </authorList>
    </citation>
    <scope>NUCLEOTIDE SEQUENCE [LARGE SCALE GENOMIC DNA]</scope>
    <source>
        <strain evidence="1">Iper-2018</strain>
    </source>
</reference>
<sequence>SFLVNFSLTALRIGLDWYRQLCGAQYHISIRQRYEWEHRLRLQKVLELPEFDDISLCVHTNLVNAAVKQFDVEVTAVDNEKREHMLPAITYVAGYCAHAALKKLVCPFCKENLVVDNRSLEIEAEELIADVSRGELKFPQAVVVNAVLTMNIVLEKLSSE</sequence>
<comment type="caution">
    <text evidence="1">The sequence shown here is derived from an EMBL/GenBank/DDBJ whole genome shotgun (WGS) entry which is preliminary data.</text>
</comment>
<feature type="non-terminal residue" evidence="1">
    <location>
        <position position="1"/>
    </location>
</feature>
<dbReference type="Proteomes" id="UP000805193">
    <property type="component" value="Unassembled WGS sequence"/>
</dbReference>
<evidence type="ECO:0000313" key="1">
    <source>
        <dbReference type="EMBL" id="KAG0416733.1"/>
    </source>
</evidence>
<proteinExistence type="predicted"/>
<accession>A0AC60PB15</accession>
<organism evidence="1 2">
    <name type="scientific">Ixodes persulcatus</name>
    <name type="common">Taiga tick</name>
    <dbReference type="NCBI Taxonomy" id="34615"/>
    <lineage>
        <taxon>Eukaryota</taxon>
        <taxon>Metazoa</taxon>
        <taxon>Ecdysozoa</taxon>
        <taxon>Arthropoda</taxon>
        <taxon>Chelicerata</taxon>
        <taxon>Arachnida</taxon>
        <taxon>Acari</taxon>
        <taxon>Parasitiformes</taxon>
        <taxon>Ixodida</taxon>
        <taxon>Ixodoidea</taxon>
        <taxon>Ixodidae</taxon>
        <taxon>Ixodinae</taxon>
        <taxon>Ixodes</taxon>
    </lineage>
</organism>
<dbReference type="EMBL" id="JABSTQ010010924">
    <property type="protein sequence ID" value="KAG0416733.1"/>
    <property type="molecule type" value="Genomic_DNA"/>
</dbReference>
<keyword evidence="2" id="KW-1185">Reference proteome</keyword>
<evidence type="ECO:0000313" key="2">
    <source>
        <dbReference type="Proteomes" id="UP000805193"/>
    </source>
</evidence>
<name>A0AC60PB15_IXOPE</name>
<feature type="non-terminal residue" evidence="1">
    <location>
        <position position="160"/>
    </location>
</feature>
<protein>
    <submittedName>
        <fullName evidence="1">Uncharacterized protein</fullName>
    </submittedName>
</protein>
<gene>
    <name evidence="1" type="ORF">HPB47_006179</name>
</gene>